<dbReference type="Proteomes" id="UP000051913">
    <property type="component" value="Unassembled WGS sequence"/>
</dbReference>
<evidence type="ECO:0000313" key="1">
    <source>
        <dbReference type="EMBL" id="KRQ88458.1"/>
    </source>
</evidence>
<dbReference type="STRING" id="1518501.CQ10_15650"/>
<reference evidence="1 2" key="1">
    <citation type="submission" date="2014-03" db="EMBL/GenBank/DDBJ databases">
        <title>Bradyrhizobium valentinum sp. nov., isolated from effective nodules of Lupinus mariae-josephae, a lupine endemic of basic-lime soils in Eastern Spain.</title>
        <authorList>
            <person name="Duran D."/>
            <person name="Rey L."/>
            <person name="Navarro A."/>
            <person name="Busquets A."/>
            <person name="Imperial J."/>
            <person name="Ruiz-Argueso T."/>
        </authorList>
    </citation>
    <scope>NUCLEOTIDE SEQUENCE [LARGE SCALE GENOMIC DNA]</scope>
    <source>
        <strain evidence="1 2">LmjM3</strain>
    </source>
</reference>
<dbReference type="RefSeq" id="WP_057855881.1">
    <property type="nucleotide sequence ID" value="NZ_LLXX01000242.1"/>
</dbReference>
<dbReference type="InterPro" id="IPR014347">
    <property type="entry name" value="Tautomerase/MIF_sf"/>
</dbReference>
<accession>A0A0R3LIB0</accession>
<protein>
    <submittedName>
        <fullName evidence="1">Tautomerase enzyme</fullName>
    </submittedName>
</protein>
<organism evidence="1 2">
    <name type="scientific">Bradyrhizobium valentinum</name>
    <dbReference type="NCBI Taxonomy" id="1518501"/>
    <lineage>
        <taxon>Bacteria</taxon>
        <taxon>Pseudomonadati</taxon>
        <taxon>Pseudomonadota</taxon>
        <taxon>Alphaproteobacteria</taxon>
        <taxon>Hyphomicrobiales</taxon>
        <taxon>Nitrobacteraceae</taxon>
        <taxon>Bradyrhizobium</taxon>
    </lineage>
</organism>
<dbReference type="Gene3D" id="3.30.429.10">
    <property type="entry name" value="Macrophage Migration Inhibitory Factor"/>
    <property type="match status" value="1"/>
</dbReference>
<proteinExistence type="predicted"/>
<dbReference type="AlphaFoldDB" id="A0A0R3LIB0"/>
<dbReference type="OrthoDB" id="4299064at2"/>
<name>A0A0R3LIB0_9BRAD</name>
<gene>
    <name evidence="1" type="ORF">CP49_20270</name>
</gene>
<keyword evidence="2" id="KW-1185">Reference proteome</keyword>
<evidence type="ECO:0000313" key="2">
    <source>
        <dbReference type="Proteomes" id="UP000051913"/>
    </source>
</evidence>
<dbReference type="EMBL" id="LLXX01000242">
    <property type="protein sequence ID" value="KRQ88458.1"/>
    <property type="molecule type" value="Genomic_DNA"/>
</dbReference>
<comment type="caution">
    <text evidence="1">The sequence shown here is derived from an EMBL/GenBank/DDBJ whole genome shotgun (WGS) entry which is preliminary data.</text>
</comment>
<sequence>MTFIHVMTPQGRLMSDQRRVLAKTLTDAVLMPEVGKLTPEARRGYQVHFAERPLDMIAHGGELLSDTPSDVMVLDVVVMDCCWTREDRATVIRNIHSALAAACGMKAPSPAWWINFRIIEEGSWGSRGGVLSFIDLLEHGASHFSPERAAAIRTALAVKYER</sequence>